<evidence type="ECO:0000313" key="6">
    <source>
        <dbReference type="EMBL" id="AVP98503.1"/>
    </source>
</evidence>
<dbReference type="GO" id="GO:0003677">
    <property type="term" value="F:DNA binding"/>
    <property type="evidence" value="ECO:0007669"/>
    <property type="project" value="UniProtKB-KW"/>
</dbReference>
<protein>
    <recommendedName>
        <fullName evidence="4">Heat shock protein 15</fullName>
    </recommendedName>
</protein>
<evidence type="ECO:0000259" key="5">
    <source>
        <dbReference type="SMART" id="SM00363"/>
    </source>
</evidence>
<dbReference type="PROSITE" id="PS50889">
    <property type="entry name" value="S4"/>
    <property type="match status" value="1"/>
</dbReference>
<dbReference type="RefSeq" id="WP_106892424.1">
    <property type="nucleotide sequence ID" value="NZ_CP027860.1"/>
</dbReference>
<dbReference type="SMART" id="SM00363">
    <property type="entry name" value="S4"/>
    <property type="match status" value="1"/>
</dbReference>
<keyword evidence="2 4" id="KW-0694">RNA-binding</keyword>
<dbReference type="OrthoDB" id="9797176at2"/>
<dbReference type="SUPFAM" id="SSF55174">
    <property type="entry name" value="Alpha-L RNA-binding motif"/>
    <property type="match status" value="1"/>
</dbReference>
<dbReference type="KEGG" id="xba:C7S18_15500"/>
<dbReference type="GO" id="GO:0043023">
    <property type="term" value="F:ribosomal large subunit binding"/>
    <property type="evidence" value="ECO:0007669"/>
    <property type="project" value="InterPro"/>
</dbReference>
<dbReference type="InterPro" id="IPR025708">
    <property type="entry name" value="HSP15"/>
</dbReference>
<keyword evidence="7" id="KW-1185">Reference proteome</keyword>
<organism evidence="6 7">
    <name type="scientific">Ahniella affigens</name>
    <dbReference type="NCBI Taxonomy" id="2021234"/>
    <lineage>
        <taxon>Bacteria</taxon>
        <taxon>Pseudomonadati</taxon>
        <taxon>Pseudomonadota</taxon>
        <taxon>Gammaproteobacteria</taxon>
        <taxon>Lysobacterales</taxon>
        <taxon>Rhodanobacteraceae</taxon>
        <taxon>Ahniella</taxon>
    </lineage>
</organism>
<evidence type="ECO:0000256" key="4">
    <source>
        <dbReference type="PIRNR" id="PIRNR016821"/>
    </source>
</evidence>
<dbReference type="Proteomes" id="UP000241074">
    <property type="component" value="Chromosome"/>
</dbReference>
<evidence type="ECO:0000256" key="3">
    <source>
        <dbReference type="ARBA" id="ARBA00023125"/>
    </source>
</evidence>
<dbReference type="InterPro" id="IPR036986">
    <property type="entry name" value="S4_RNA-bd_sf"/>
</dbReference>
<dbReference type="EMBL" id="CP027860">
    <property type="protein sequence ID" value="AVP98503.1"/>
    <property type="molecule type" value="Genomic_DNA"/>
</dbReference>
<dbReference type="InterPro" id="IPR002942">
    <property type="entry name" value="S4_RNA-bd"/>
</dbReference>
<name>A0A2P1PUI2_9GAMM</name>
<dbReference type="AlphaFoldDB" id="A0A2P1PUI2"/>
<reference evidence="6 7" key="1">
    <citation type="submission" date="2018-03" db="EMBL/GenBank/DDBJ databases">
        <title>Ahniella affigens gen. nov., sp. nov., a gammaproteobacterium isolated from sandy soil near a stream.</title>
        <authorList>
            <person name="Ko Y."/>
            <person name="Kim J.-H."/>
        </authorList>
    </citation>
    <scope>NUCLEOTIDE SEQUENCE [LARGE SCALE GENOMIC DNA]</scope>
    <source>
        <strain evidence="6 7">D13</strain>
    </source>
</reference>
<feature type="domain" description="RNA-binding S4" evidence="5">
    <location>
        <begin position="13"/>
        <end position="73"/>
    </location>
</feature>
<evidence type="ECO:0000256" key="1">
    <source>
        <dbReference type="ARBA" id="ARBA00008396"/>
    </source>
</evidence>
<dbReference type="PIRSF" id="PIRSF016821">
    <property type="entry name" value="HSP15"/>
    <property type="match status" value="1"/>
</dbReference>
<evidence type="ECO:0000313" key="7">
    <source>
        <dbReference type="Proteomes" id="UP000241074"/>
    </source>
</evidence>
<proteinExistence type="inferred from homology"/>
<evidence type="ECO:0000256" key="2">
    <source>
        <dbReference type="ARBA" id="ARBA00022884"/>
    </source>
</evidence>
<reference evidence="6 7" key="2">
    <citation type="submission" date="2018-03" db="EMBL/GenBank/DDBJ databases">
        <authorList>
            <person name="Keele B.F."/>
        </authorList>
    </citation>
    <scope>NUCLEOTIDE SEQUENCE [LARGE SCALE GENOMIC DNA]</scope>
    <source>
        <strain evidence="6 7">D13</strain>
    </source>
</reference>
<dbReference type="GO" id="GO:0003727">
    <property type="term" value="F:single-stranded RNA binding"/>
    <property type="evidence" value="ECO:0007669"/>
    <property type="project" value="InterPro"/>
</dbReference>
<sequence>MRETHPNTQPDGCRLDLWLWAARFFKTRSLAKAAITGGKIRVNREPVKPAKSVRVNDTLEIQRSGEVWMVQVTSLSDQRGSAEQAARLYHETPDSTATRLAAREQRRLEALGMQPPDGKPDKRARRLIRALGDIEAF</sequence>
<dbReference type="CDD" id="cd00165">
    <property type="entry name" value="S4"/>
    <property type="match status" value="1"/>
</dbReference>
<dbReference type="Pfam" id="PF01479">
    <property type="entry name" value="S4"/>
    <property type="match status" value="1"/>
</dbReference>
<gene>
    <name evidence="6" type="ORF">C7S18_15500</name>
</gene>
<keyword evidence="3 4" id="KW-0238">DNA-binding</keyword>
<dbReference type="Gene3D" id="3.10.290.10">
    <property type="entry name" value="RNA-binding S4 domain"/>
    <property type="match status" value="1"/>
</dbReference>
<dbReference type="GO" id="GO:0034605">
    <property type="term" value="P:cellular response to heat"/>
    <property type="evidence" value="ECO:0007669"/>
    <property type="project" value="InterPro"/>
</dbReference>
<comment type="similarity">
    <text evidence="1 4">Belongs to the HSP15 family.</text>
</comment>
<accession>A0A2P1PUI2</accession>